<comment type="caution">
    <text evidence="7">The sequence shown here is derived from an EMBL/GenBank/DDBJ whole genome shotgun (WGS) entry which is preliminary data.</text>
</comment>
<sequence length="342" mass="35815">MAIYARALRFISILLASSLAAIAAPALEPSSATSTSSSAATTSAAVAAPTEPIANVTSPASFPAPTSLDAAYVSSFKPLTYFAGAAYCHPNDTLAWNCGEPCQANEGFISIASGGDGAAVQFWYVGYDPQLKSVVVAHQGTDQNNTEALVTDFNVVLVGLNSTLFPGMPEDIKVHAGFVQTHSLSAFEILAAVKKGLIDHGANHVTAVGHSLGGALALLDSVYLPLHLESIDISTVVYGMPRVGNQAFADYVDSKLQLKRINNRRDPVPILPGIFFGYRHPAGEIRISDTDEWMACDGQDNENTSCSTGAVGSIFDGVIADHSGPYDGVTIRCHSNVPVTGD</sequence>
<comment type="similarity">
    <text evidence="2">Belongs to the AB hydrolase superfamily. Lipase family. Class 3 subfamily.</text>
</comment>
<keyword evidence="8" id="KW-1185">Reference proteome</keyword>
<evidence type="ECO:0000256" key="5">
    <source>
        <dbReference type="SAM" id="SignalP"/>
    </source>
</evidence>
<organism evidence="7 8">
    <name type="scientific">Hohenbuehelia grisea</name>
    <dbReference type="NCBI Taxonomy" id="104357"/>
    <lineage>
        <taxon>Eukaryota</taxon>
        <taxon>Fungi</taxon>
        <taxon>Dikarya</taxon>
        <taxon>Basidiomycota</taxon>
        <taxon>Agaricomycotina</taxon>
        <taxon>Agaricomycetes</taxon>
        <taxon>Agaricomycetidae</taxon>
        <taxon>Agaricales</taxon>
        <taxon>Pleurotineae</taxon>
        <taxon>Pleurotaceae</taxon>
        <taxon>Hohenbuehelia</taxon>
    </lineage>
</organism>
<feature type="signal peptide" evidence="5">
    <location>
        <begin position="1"/>
        <end position="23"/>
    </location>
</feature>
<protein>
    <recommendedName>
        <fullName evidence="6">Fungal lipase-type domain-containing protein</fullName>
    </recommendedName>
</protein>
<evidence type="ECO:0000313" key="7">
    <source>
        <dbReference type="EMBL" id="KAL0953904.1"/>
    </source>
</evidence>
<dbReference type="InterPro" id="IPR051218">
    <property type="entry name" value="Sec_MonoDiacylglyc_Lipase"/>
</dbReference>
<evidence type="ECO:0000259" key="6">
    <source>
        <dbReference type="Pfam" id="PF01764"/>
    </source>
</evidence>
<evidence type="ECO:0000313" key="8">
    <source>
        <dbReference type="Proteomes" id="UP001556367"/>
    </source>
</evidence>
<feature type="domain" description="Fungal lipase-type" evidence="6">
    <location>
        <begin position="135"/>
        <end position="274"/>
    </location>
</feature>
<dbReference type="InterPro" id="IPR029058">
    <property type="entry name" value="AB_hydrolase_fold"/>
</dbReference>
<gene>
    <name evidence="7" type="ORF">HGRIS_005071</name>
</gene>
<dbReference type="EMBL" id="JASNQZ010000008">
    <property type="protein sequence ID" value="KAL0953904.1"/>
    <property type="molecule type" value="Genomic_DNA"/>
</dbReference>
<dbReference type="Proteomes" id="UP001556367">
    <property type="component" value="Unassembled WGS sequence"/>
</dbReference>
<accession>A0ABR3JE39</accession>
<name>A0ABR3JE39_9AGAR</name>
<evidence type="ECO:0000256" key="2">
    <source>
        <dbReference type="ARBA" id="ARBA00043996"/>
    </source>
</evidence>
<keyword evidence="5" id="KW-0732">Signal</keyword>
<dbReference type="PANTHER" id="PTHR45856">
    <property type="entry name" value="ALPHA/BETA-HYDROLASES SUPERFAMILY PROTEIN"/>
    <property type="match status" value="1"/>
</dbReference>
<dbReference type="Gene3D" id="3.40.50.1820">
    <property type="entry name" value="alpha/beta hydrolase"/>
    <property type="match status" value="1"/>
</dbReference>
<comment type="catalytic activity">
    <reaction evidence="3">
        <text>a diacylglycerol + H2O = a monoacylglycerol + a fatty acid + H(+)</text>
        <dbReference type="Rhea" id="RHEA:32731"/>
        <dbReference type="ChEBI" id="CHEBI:15377"/>
        <dbReference type="ChEBI" id="CHEBI:15378"/>
        <dbReference type="ChEBI" id="CHEBI:17408"/>
        <dbReference type="ChEBI" id="CHEBI:18035"/>
        <dbReference type="ChEBI" id="CHEBI:28868"/>
    </reaction>
</comment>
<evidence type="ECO:0000256" key="4">
    <source>
        <dbReference type="ARBA" id="ARBA00048461"/>
    </source>
</evidence>
<dbReference type="SUPFAM" id="SSF53474">
    <property type="entry name" value="alpha/beta-Hydrolases"/>
    <property type="match status" value="1"/>
</dbReference>
<dbReference type="InterPro" id="IPR002921">
    <property type="entry name" value="Fungal_lipase-type"/>
</dbReference>
<dbReference type="PANTHER" id="PTHR45856:SF25">
    <property type="entry name" value="FUNGAL LIPASE-LIKE DOMAIN-CONTAINING PROTEIN"/>
    <property type="match status" value="1"/>
</dbReference>
<evidence type="ECO:0000256" key="1">
    <source>
        <dbReference type="ARBA" id="ARBA00023157"/>
    </source>
</evidence>
<proteinExistence type="inferred from homology"/>
<dbReference type="CDD" id="cd00519">
    <property type="entry name" value="Lipase_3"/>
    <property type="match status" value="1"/>
</dbReference>
<dbReference type="Pfam" id="PF01764">
    <property type="entry name" value="Lipase_3"/>
    <property type="match status" value="1"/>
</dbReference>
<reference evidence="8" key="1">
    <citation type="submission" date="2024-06" db="EMBL/GenBank/DDBJ databases">
        <title>Multi-omics analyses provide insights into the biosynthesis of the anticancer antibiotic pleurotin in Hohenbuehelia grisea.</title>
        <authorList>
            <person name="Weaver J.A."/>
            <person name="Alberti F."/>
        </authorList>
    </citation>
    <scope>NUCLEOTIDE SEQUENCE [LARGE SCALE GENOMIC DNA]</scope>
    <source>
        <strain evidence="8">T-177</strain>
    </source>
</reference>
<feature type="chain" id="PRO_5047168565" description="Fungal lipase-type domain-containing protein" evidence="5">
    <location>
        <begin position="24"/>
        <end position="342"/>
    </location>
</feature>
<keyword evidence="1" id="KW-1015">Disulfide bond</keyword>
<evidence type="ECO:0000256" key="3">
    <source>
        <dbReference type="ARBA" id="ARBA00047591"/>
    </source>
</evidence>
<comment type="catalytic activity">
    <reaction evidence="4">
        <text>a monoacylglycerol + H2O = glycerol + a fatty acid + H(+)</text>
        <dbReference type="Rhea" id="RHEA:15245"/>
        <dbReference type="ChEBI" id="CHEBI:15377"/>
        <dbReference type="ChEBI" id="CHEBI:15378"/>
        <dbReference type="ChEBI" id="CHEBI:17408"/>
        <dbReference type="ChEBI" id="CHEBI:17754"/>
        <dbReference type="ChEBI" id="CHEBI:28868"/>
    </reaction>
</comment>